<gene>
    <name evidence="3" type="ORF">DBRI1063_LOCUS25896</name>
</gene>
<protein>
    <recommendedName>
        <fullName evidence="4">Kinesin light chain</fullName>
    </recommendedName>
</protein>
<dbReference type="AlphaFoldDB" id="A0A7S2A694"/>
<name>A0A7S2A694_9STRA</name>
<dbReference type="Pfam" id="PF13374">
    <property type="entry name" value="TPR_10"/>
    <property type="match status" value="1"/>
</dbReference>
<evidence type="ECO:0000256" key="1">
    <source>
        <dbReference type="ARBA" id="ARBA00022737"/>
    </source>
</evidence>
<accession>A0A7S2A694</accession>
<dbReference type="EMBL" id="HBGN01040445">
    <property type="protein sequence ID" value="CAD9359168.1"/>
    <property type="molecule type" value="Transcribed_RNA"/>
</dbReference>
<dbReference type="PANTHER" id="PTHR45641">
    <property type="entry name" value="TETRATRICOPEPTIDE REPEAT PROTEIN (AFU_ORTHOLOGUE AFUA_6G03870)"/>
    <property type="match status" value="1"/>
</dbReference>
<dbReference type="PANTHER" id="PTHR45641:SF19">
    <property type="entry name" value="NEPHROCYSTIN-3"/>
    <property type="match status" value="1"/>
</dbReference>
<organism evidence="3">
    <name type="scientific">Ditylum brightwellii</name>
    <dbReference type="NCBI Taxonomy" id="49249"/>
    <lineage>
        <taxon>Eukaryota</taxon>
        <taxon>Sar</taxon>
        <taxon>Stramenopiles</taxon>
        <taxon>Ochrophyta</taxon>
        <taxon>Bacillariophyta</taxon>
        <taxon>Mediophyceae</taxon>
        <taxon>Lithodesmiophycidae</taxon>
        <taxon>Lithodesmiales</taxon>
        <taxon>Lithodesmiaceae</taxon>
        <taxon>Ditylum</taxon>
    </lineage>
</organism>
<dbReference type="InterPro" id="IPR011990">
    <property type="entry name" value="TPR-like_helical_dom_sf"/>
</dbReference>
<dbReference type="SUPFAM" id="SSF48452">
    <property type="entry name" value="TPR-like"/>
    <property type="match status" value="1"/>
</dbReference>
<sequence>MTISCHPLAAKFENELASRRSTLGNDHIDVAETLNALALVNHYMTDDQEEALRCHTEALHIFNLRKNTPDYSDANVALTLSDIGNVYRKRGNYIDAASFYMKSVQTYRLSGMNDEHPRVHAVLMCLAQVKGFVTEVKEEPVEIEPQQECPSSTEAEEYEHLPLLLISEIEEEAMKTKPQQECHSSSEMEEHEHSPLLLVSREMLPLFAPIRSSCFGSSCKGMEQLVLTINECQPQCSIHSDTSIIRTKYMIKLTNKHNKHSMENYVIK</sequence>
<keyword evidence="1" id="KW-0677">Repeat</keyword>
<dbReference type="Gene3D" id="1.25.40.10">
    <property type="entry name" value="Tetratricopeptide repeat domain"/>
    <property type="match status" value="1"/>
</dbReference>
<keyword evidence="2" id="KW-0802">TPR repeat</keyword>
<reference evidence="3" key="1">
    <citation type="submission" date="2021-01" db="EMBL/GenBank/DDBJ databases">
        <authorList>
            <person name="Corre E."/>
            <person name="Pelletier E."/>
            <person name="Niang G."/>
            <person name="Scheremetjew M."/>
            <person name="Finn R."/>
            <person name="Kale V."/>
            <person name="Holt S."/>
            <person name="Cochrane G."/>
            <person name="Meng A."/>
            <person name="Brown T."/>
            <person name="Cohen L."/>
        </authorList>
    </citation>
    <scope>NUCLEOTIDE SEQUENCE</scope>
    <source>
        <strain evidence="3">Pop2</strain>
    </source>
</reference>
<evidence type="ECO:0000313" key="3">
    <source>
        <dbReference type="EMBL" id="CAD9359168.1"/>
    </source>
</evidence>
<evidence type="ECO:0008006" key="4">
    <source>
        <dbReference type="Google" id="ProtNLM"/>
    </source>
</evidence>
<proteinExistence type="predicted"/>
<evidence type="ECO:0000256" key="2">
    <source>
        <dbReference type="ARBA" id="ARBA00022803"/>
    </source>
</evidence>